<feature type="transmembrane region" description="Helical" evidence="1">
    <location>
        <begin position="51"/>
        <end position="72"/>
    </location>
</feature>
<comment type="caution">
    <text evidence="2">The sequence shown here is derived from an EMBL/GenBank/DDBJ whole genome shotgun (WGS) entry which is preliminary data.</text>
</comment>
<keyword evidence="1" id="KW-1133">Transmembrane helix</keyword>
<dbReference type="Pfam" id="PF06966">
    <property type="entry name" value="DUF1295"/>
    <property type="match status" value="1"/>
</dbReference>
<organism evidence="2 3">
    <name type="scientific">Mediterraneibacter butyricigenes</name>
    <dbReference type="NCBI Taxonomy" id="2316025"/>
    <lineage>
        <taxon>Bacteria</taxon>
        <taxon>Bacillati</taxon>
        <taxon>Bacillota</taxon>
        <taxon>Clostridia</taxon>
        <taxon>Lachnospirales</taxon>
        <taxon>Lachnospiraceae</taxon>
        <taxon>Mediterraneibacter</taxon>
    </lineage>
</organism>
<dbReference type="RefSeq" id="WP_119298205.1">
    <property type="nucleotide sequence ID" value="NZ_BHGK01000001.1"/>
</dbReference>
<name>A0A391PCP4_9FIRM</name>
<protein>
    <submittedName>
        <fullName evidence="2">Membrane protein</fullName>
    </submittedName>
</protein>
<dbReference type="PANTHER" id="PTHR32251:SF15">
    <property type="entry name" value="3-OXO-5-ALPHA-STEROID 4-DEHYDROGENASE (DUF1295)"/>
    <property type="match status" value="1"/>
</dbReference>
<evidence type="ECO:0000313" key="2">
    <source>
        <dbReference type="EMBL" id="GCA67599.1"/>
    </source>
</evidence>
<keyword evidence="1" id="KW-0812">Transmembrane</keyword>
<feature type="transmembrane region" description="Helical" evidence="1">
    <location>
        <begin position="177"/>
        <end position="195"/>
    </location>
</feature>
<reference evidence="3" key="1">
    <citation type="submission" date="2018-09" db="EMBL/GenBank/DDBJ databases">
        <title>Draft Genome Sequence of Mediterraneibacter sp. KCTC 15684.</title>
        <authorList>
            <person name="Kim J.S."/>
            <person name="Han K.I."/>
            <person name="Suh M.K."/>
            <person name="Lee K.C."/>
            <person name="Eom M.K."/>
            <person name="Lee J.H."/>
            <person name="Park S.H."/>
            <person name="Kang S.W."/>
            <person name="Park J.E."/>
            <person name="Oh B.S."/>
            <person name="Yu S.Y."/>
            <person name="Choi S.H."/>
            <person name="Lee D.H."/>
            <person name="Yoon H."/>
            <person name="Kim B."/>
            <person name="Yang S.J."/>
            <person name="Lee J.S."/>
        </authorList>
    </citation>
    <scope>NUCLEOTIDE SEQUENCE [LARGE SCALE GENOMIC DNA]</scope>
    <source>
        <strain evidence="3">KCTC 15684</strain>
    </source>
</reference>
<evidence type="ECO:0000313" key="3">
    <source>
        <dbReference type="Proteomes" id="UP000265643"/>
    </source>
</evidence>
<dbReference type="PROSITE" id="PS50244">
    <property type="entry name" value="S5A_REDUCTASE"/>
    <property type="match status" value="1"/>
</dbReference>
<keyword evidence="3" id="KW-1185">Reference proteome</keyword>
<accession>A0A391PCP4</accession>
<dbReference type="Gene3D" id="1.20.120.1630">
    <property type="match status" value="1"/>
</dbReference>
<keyword evidence="1" id="KW-0472">Membrane</keyword>
<proteinExistence type="predicted"/>
<dbReference type="AlphaFoldDB" id="A0A391PCP4"/>
<feature type="transmembrane region" description="Helical" evidence="1">
    <location>
        <begin position="93"/>
        <end position="111"/>
    </location>
</feature>
<dbReference type="PANTHER" id="PTHR32251">
    <property type="entry name" value="3-OXO-5-ALPHA-STEROID 4-DEHYDROGENASE"/>
    <property type="match status" value="1"/>
</dbReference>
<dbReference type="InterPro" id="IPR010721">
    <property type="entry name" value="UstE-like"/>
</dbReference>
<feature type="transmembrane region" description="Helical" evidence="1">
    <location>
        <begin position="21"/>
        <end position="45"/>
    </location>
</feature>
<evidence type="ECO:0000256" key="1">
    <source>
        <dbReference type="SAM" id="Phobius"/>
    </source>
</evidence>
<dbReference type="EMBL" id="BHGK01000001">
    <property type="protein sequence ID" value="GCA67599.1"/>
    <property type="molecule type" value="Genomic_DNA"/>
</dbReference>
<sequence>MDFLILFLGAMVISAIGFKKFVWFISLGYGFAIAGIGVALLVLFHGSLTPVTVVLSVLLIIYGCRLGGYLLMRERRSASYQNTMKHEIKDGSDMKFVLKVLVWVVCALLYVCEASPVLFRLQNGAGMDGVSVVGAVIMALGIILESASDLTKNSYKKKHPKRFCDVGLFRLVRCPNYLGEVLIWTGVFVSGVIALEGFWQWAAAIGGWICIVYIMFGGARRLELRQNKNYGDDPEYQKYVKTTPILVPFIPLYSVAKYKWLVG</sequence>
<dbReference type="GO" id="GO:0016020">
    <property type="term" value="C:membrane"/>
    <property type="evidence" value="ECO:0007669"/>
    <property type="project" value="TreeGrafter"/>
</dbReference>
<feature type="transmembrane region" description="Helical" evidence="1">
    <location>
        <begin position="131"/>
        <end position="151"/>
    </location>
</feature>
<feature type="transmembrane region" description="Helical" evidence="1">
    <location>
        <begin position="201"/>
        <end position="219"/>
    </location>
</feature>
<dbReference type="Proteomes" id="UP000265643">
    <property type="component" value="Unassembled WGS sequence"/>
</dbReference>
<gene>
    <name evidence="2" type="ORF">KGMB01110_20350</name>
</gene>